<evidence type="ECO:0000313" key="2">
    <source>
        <dbReference type="Proteomes" id="UP000188929"/>
    </source>
</evidence>
<comment type="caution">
    <text evidence="1">The sequence shown here is derived from an EMBL/GenBank/DDBJ whole genome shotgun (WGS) entry which is preliminary data.</text>
</comment>
<dbReference type="Pfam" id="PF00756">
    <property type="entry name" value="Esterase"/>
    <property type="match status" value="1"/>
</dbReference>
<keyword evidence="2" id="KW-1185">Reference proteome</keyword>
<dbReference type="EMBL" id="MOMC01000088">
    <property type="protein sequence ID" value="ONH23295.1"/>
    <property type="molecule type" value="Genomic_DNA"/>
</dbReference>
<gene>
    <name evidence="1" type="ORF">BL253_33240</name>
</gene>
<name>A0A1V2I380_9ACTN</name>
<dbReference type="GO" id="GO:0016747">
    <property type="term" value="F:acyltransferase activity, transferring groups other than amino-acyl groups"/>
    <property type="evidence" value="ECO:0007669"/>
    <property type="project" value="TreeGrafter"/>
</dbReference>
<dbReference type="Gene3D" id="3.40.50.1820">
    <property type="entry name" value="alpha/beta hydrolase"/>
    <property type="match status" value="1"/>
</dbReference>
<sequence length="271" mass="28664">MTPCLTHLIEAHFGSASVRAPVDFRVLLPSDWDRGESLPLVLHLHGAMSSSASLELARPLYDELWRRGELPRAVVACPSTPTAGGFYLDWPDAAWETLIAHEFPEHVAKIFGPFKATALIGASMGGYGALKVAFAAPERFDAVAAVSPAVFPGEEPRQVPARNIPSVLGELHAAMAGGAGDAAAYAANSVYGRLRANADAIRAARLPILIDCGAADEFLLNEGADYLHGVLLELDIAHIYRLVEGAGHVGPAADRRTLEAIRFIGTALTAG</sequence>
<reference evidence="2" key="1">
    <citation type="submission" date="2016-10" db="EMBL/GenBank/DDBJ databases">
        <title>Frankia sp. NRRL B-16386 Genome sequencing.</title>
        <authorList>
            <person name="Ghodhbane-Gtari F."/>
            <person name="Swanson E."/>
            <person name="Gueddou A."/>
            <person name="Hezbri K."/>
            <person name="Ktari K."/>
            <person name="Nouioui I."/>
            <person name="Morris K."/>
            <person name="Simpson S."/>
            <person name="Abebe-Akele F."/>
            <person name="Thomas K."/>
            <person name="Gtari M."/>
            <person name="Tisa L.S."/>
        </authorList>
    </citation>
    <scope>NUCLEOTIDE SEQUENCE [LARGE SCALE GENOMIC DNA]</scope>
    <source>
        <strain evidence="2">NRRL B-16386</strain>
    </source>
</reference>
<organism evidence="1 2">
    <name type="scientific">Pseudofrankia asymbiotica</name>
    <dbReference type="NCBI Taxonomy" id="1834516"/>
    <lineage>
        <taxon>Bacteria</taxon>
        <taxon>Bacillati</taxon>
        <taxon>Actinomycetota</taxon>
        <taxon>Actinomycetes</taxon>
        <taxon>Frankiales</taxon>
        <taxon>Frankiaceae</taxon>
        <taxon>Pseudofrankia</taxon>
    </lineage>
</organism>
<dbReference type="PANTHER" id="PTHR48098:SF1">
    <property type="entry name" value="DIACYLGLYCEROL ACYLTRANSFERASE_MYCOLYLTRANSFERASE AG85A"/>
    <property type="match status" value="1"/>
</dbReference>
<dbReference type="AlphaFoldDB" id="A0A1V2I380"/>
<proteinExistence type="predicted"/>
<dbReference type="InterPro" id="IPR029058">
    <property type="entry name" value="AB_hydrolase_fold"/>
</dbReference>
<dbReference type="InterPro" id="IPR050583">
    <property type="entry name" value="Mycobacterial_A85_antigen"/>
</dbReference>
<dbReference type="InterPro" id="IPR000801">
    <property type="entry name" value="Esterase-like"/>
</dbReference>
<dbReference type="SUPFAM" id="SSF53474">
    <property type="entry name" value="alpha/beta-Hydrolases"/>
    <property type="match status" value="1"/>
</dbReference>
<evidence type="ECO:0000313" key="1">
    <source>
        <dbReference type="EMBL" id="ONH23295.1"/>
    </source>
</evidence>
<dbReference type="RefSeq" id="WP_076821639.1">
    <property type="nucleotide sequence ID" value="NZ_MOMC01000088.1"/>
</dbReference>
<dbReference type="PANTHER" id="PTHR48098">
    <property type="entry name" value="ENTEROCHELIN ESTERASE-RELATED"/>
    <property type="match status" value="1"/>
</dbReference>
<accession>A0A1V2I380</accession>
<dbReference type="OrthoDB" id="128799at2"/>
<dbReference type="STRING" id="1834516.BL253_33240"/>
<protein>
    <submittedName>
        <fullName evidence="1">Esterase</fullName>
    </submittedName>
</protein>
<dbReference type="Proteomes" id="UP000188929">
    <property type="component" value="Unassembled WGS sequence"/>
</dbReference>